<organism evidence="1 2">
    <name type="scientific">Kickxella alabastrina</name>
    <dbReference type="NCBI Taxonomy" id="61397"/>
    <lineage>
        <taxon>Eukaryota</taxon>
        <taxon>Fungi</taxon>
        <taxon>Fungi incertae sedis</taxon>
        <taxon>Zoopagomycota</taxon>
        <taxon>Kickxellomycotina</taxon>
        <taxon>Kickxellomycetes</taxon>
        <taxon>Kickxellales</taxon>
        <taxon>Kickxellaceae</taxon>
        <taxon>Kickxella</taxon>
    </lineage>
</organism>
<sequence>MQASPSPVETSRIVTAETNADIQPTTSTDENIDVLINIKPQPFERLPISNSGIADIVPSSQLLQKALSTANLGISQTKLMGLANRFVSINSTNVNVSEPMEQWRKDVLDAFDSSLKDITRVAGMLVKLSNNKSLAFALYKVAAEEGYQNAAHYYAVILGTRSMKQKGGQSTSASIIRELVTAGHPPSYVVYADVLLAKATLNSTLKAIALLERAAETKLAMAAFNLGDVYRKGEAIDKDYQKAAYWFAKAAKQGAAEGYFMLGNMYSQGQATEDGKPDFEKAFVNFEKAALAGIVEAQFNVGGYYLEGKGVGKNSNLAVEYWLMAAAKRFPIAALNLGKLFVEGKEVPKNIRRARDMLNLAIELTDPEKIIEQHARALLAKLEHQKGKGGWCTIM</sequence>
<name>A0ACC1I8T1_9FUNG</name>
<dbReference type="EMBL" id="JANBPG010001343">
    <property type="protein sequence ID" value="KAJ1890428.1"/>
    <property type="molecule type" value="Genomic_DNA"/>
</dbReference>
<accession>A0ACC1I8T1</accession>
<proteinExistence type="predicted"/>
<dbReference type="Proteomes" id="UP001150581">
    <property type="component" value="Unassembled WGS sequence"/>
</dbReference>
<keyword evidence="2" id="KW-1185">Reference proteome</keyword>
<evidence type="ECO:0000313" key="1">
    <source>
        <dbReference type="EMBL" id="KAJ1890428.1"/>
    </source>
</evidence>
<reference evidence="1" key="1">
    <citation type="submission" date="2022-07" db="EMBL/GenBank/DDBJ databases">
        <title>Phylogenomic reconstructions and comparative analyses of Kickxellomycotina fungi.</title>
        <authorList>
            <person name="Reynolds N.K."/>
            <person name="Stajich J.E."/>
            <person name="Barry K."/>
            <person name="Grigoriev I.V."/>
            <person name="Crous P."/>
            <person name="Smith M.E."/>
        </authorList>
    </citation>
    <scope>NUCLEOTIDE SEQUENCE</scope>
    <source>
        <strain evidence="1">Benny 63K</strain>
    </source>
</reference>
<gene>
    <name evidence="1" type="ORF">LPJ66_007483</name>
</gene>
<protein>
    <submittedName>
        <fullName evidence="1">Uncharacterized protein</fullName>
    </submittedName>
</protein>
<comment type="caution">
    <text evidence="1">The sequence shown here is derived from an EMBL/GenBank/DDBJ whole genome shotgun (WGS) entry which is preliminary data.</text>
</comment>
<evidence type="ECO:0000313" key="2">
    <source>
        <dbReference type="Proteomes" id="UP001150581"/>
    </source>
</evidence>